<evidence type="ECO:0000313" key="2">
    <source>
        <dbReference type="EMBL" id="EKM49187.1"/>
    </source>
</evidence>
<feature type="region of interest" description="Disordered" evidence="1">
    <location>
        <begin position="1"/>
        <end position="37"/>
    </location>
</feature>
<dbReference type="GeneID" id="18919828"/>
<dbReference type="KEGG" id="pco:PHACADRAFT_33587"/>
<feature type="compositionally biased region" description="Basic and acidic residues" evidence="1">
    <location>
        <begin position="24"/>
        <end position="36"/>
    </location>
</feature>
<dbReference type="InParanoid" id="K5WG58"/>
<dbReference type="Proteomes" id="UP000008370">
    <property type="component" value="Unassembled WGS sequence"/>
</dbReference>
<organism evidence="2 3">
    <name type="scientific">Phanerochaete carnosa (strain HHB-10118-sp)</name>
    <name type="common">White-rot fungus</name>
    <name type="synonym">Peniophora carnosa</name>
    <dbReference type="NCBI Taxonomy" id="650164"/>
    <lineage>
        <taxon>Eukaryota</taxon>
        <taxon>Fungi</taxon>
        <taxon>Dikarya</taxon>
        <taxon>Basidiomycota</taxon>
        <taxon>Agaricomycotina</taxon>
        <taxon>Agaricomycetes</taxon>
        <taxon>Polyporales</taxon>
        <taxon>Phanerochaetaceae</taxon>
        <taxon>Phanerochaete</taxon>
    </lineage>
</organism>
<accession>K5WG58</accession>
<gene>
    <name evidence="2" type="ORF">PHACADRAFT_33587</name>
</gene>
<evidence type="ECO:0000313" key="3">
    <source>
        <dbReference type="Proteomes" id="UP000008370"/>
    </source>
</evidence>
<sequence>MAGGSKSHRKLGASRQVKKTTHVRSTDAKLHPEARGLRRAVTKTLGLKAQAQEQMNAERRVQELLADVSHETIALLRHGLPNNDCEMQDDQLSAMPNAVDASGQADGWVDENMPVADDFLSAMRDASHSRLNGRWYKQQRRWKLRRS</sequence>
<evidence type="ECO:0000256" key="1">
    <source>
        <dbReference type="SAM" id="MobiDB-lite"/>
    </source>
</evidence>
<protein>
    <submittedName>
        <fullName evidence="2">Uncharacterized protein</fullName>
    </submittedName>
</protein>
<dbReference type="EMBL" id="JH930514">
    <property type="protein sequence ID" value="EKM49187.1"/>
    <property type="molecule type" value="Genomic_DNA"/>
</dbReference>
<reference evidence="2 3" key="1">
    <citation type="journal article" date="2012" name="BMC Genomics">
        <title>Comparative genomics of the white-rot fungi, Phanerochaete carnosa and P. chrysosporium, to elucidate the genetic basis of the distinct wood types they colonize.</title>
        <authorList>
            <person name="Suzuki H."/>
            <person name="MacDonald J."/>
            <person name="Syed K."/>
            <person name="Salamov A."/>
            <person name="Hori C."/>
            <person name="Aerts A."/>
            <person name="Henrissat B."/>
            <person name="Wiebenga A."/>
            <person name="vanKuyk P.A."/>
            <person name="Barry K."/>
            <person name="Lindquist E."/>
            <person name="LaButti K."/>
            <person name="Lapidus A."/>
            <person name="Lucas S."/>
            <person name="Coutinho P."/>
            <person name="Gong Y."/>
            <person name="Samejima M."/>
            <person name="Mahadevan R."/>
            <person name="Abou-Zaid M."/>
            <person name="de Vries R.P."/>
            <person name="Igarashi K."/>
            <person name="Yadav J.S."/>
            <person name="Grigoriev I.V."/>
            <person name="Master E.R."/>
        </authorList>
    </citation>
    <scope>NUCLEOTIDE SEQUENCE [LARGE SCALE GENOMIC DNA]</scope>
    <source>
        <strain evidence="2 3">HHB-10118-sp</strain>
    </source>
</reference>
<name>K5WG58_PHACS</name>
<keyword evidence="3" id="KW-1185">Reference proteome</keyword>
<dbReference type="HOGENOM" id="CLU_1768757_0_0_1"/>
<proteinExistence type="predicted"/>
<dbReference type="RefSeq" id="XP_007402260.1">
    <property type="nucleotide sequence ID" value="XM_007402198.1"/>
</dbReference>
<dbReference type="AlphaFoldDB" id="K5WG58"/>
<feature type="compositionally biased region" description="Basic residues" evidence="1">
    <location>
        <begin position="1"/>
        <end position="22"/>
    </location>
</feature>